<reference evidence="5" key="1">
    <citation type="submission" date="2021-06" db="EMBL/GenBank/DDBJ databases">
        <authorList>
            <person name="Kallberg Y."/>
            <person name="Tangrot J."/>
            <person name="Rosling A."/>
        </authorList>
    </citation>
    <scope>NUCLEOTIDE SEQUENCE</scope>
    <source>
        <strain evidence="5">IA702</strain>
    </source>
</reference>
<protein>
    <submittedName>
        <fullName evidence="5">9730_t:CDS:1</fullName>
    </submittedName>
</protein>
<dbReference type="CDD" id="cd01389">
    <property type="entry name" value="HMG-box_ROX1-like"/>
    <property type="match status" value="1"/>
</dbReference>
<dbReference type="OrthoDB" id="6247875at2759"/>
<dbReference type="Gene3D" id="1.10.30.10">
    <property type="entry name" value="High mobility group box domain"/>
    <property type="match status" value="1"/>
</dbReference>
<evidence type="ECO:0000259" key="4">
    <source>
        <dbReference type="PROSITE" id="PS50118"/>
    </source>
</evidence>
<dbReference type="InterPro" id="IPR050140">
    <property type="entry name" value="SRY-related_HMG-box_TF-like"/>
</dbReference>
<dbReference type="Pfam" id="PF00505">
    <property type="entry name" value="HMG_box"/>
    <property type="match status" value="1"/>
</dbReference>
<dbReference type="GO" id="GO:0001228">
    <property type="term" value="F:DNA-binding transcription activator activity, RNA polymerase II-specific"/>
    <property type="evidence" value="ECO:0007669"/>
    <property type="project" value="TreeGrafter"/>
</dbReference>
<keyword evidence="6" id="KW-1185">Reference proteome</keyword>
<dbReference type="EMBL" id="CAJVPJ010002866">
    <property type="protein sequence ID" value="CAG8630792.1"/>
    <property type="molecule type" value="Genomic_DNA"/>
</dbReference>
<evidence type="ECO:0000256" key="2">
    <source>
        <dbReference type="ARBA" id="ARBA00023163"/>
    </source>
</evidence>
<gene>
    <name evidence="5" type="ORF">POCULU_LOCUS8882</name>
</gene>
<name>A0A9N9D8G5_9GLOM</name>
<proteinExistence type="predicted"/>
<evidence type="ECO:0000313" key="6">
    <source>
        <dbReference type="Proteomes" id="UP000789572"/>
    </source>
</evidence>
<dbReference type="Proteomes" id="UP000789572">
    <property type="component" value="Unassembled WGS sequence"/>
</dbReference>
<dbReference type="GO" id="GO:0005634">
    <property type="term" value="C:nucleus"/>
    <property type="evidence" value="ECO:0007669"/>
    <property type="project" value="UniProtKB-UniRule"/>
</dbReference>
<accession>A0A9N9D8G5</accession>
<dbReference type="GO" id="GO:0000978">
    <property type="term" value="F:RNA polymerase II cis-regulatory region sequence-specific DNA binding"/>
    <property type="evidence" value="ECO:0007669"/>
    <property type="project" value="TreeGrafter"/>
</dbReference>
<dbReference type="AlphaFoldDB" id="A0A9N9D8G5"/>
<comment type="caution">
    <text evidence="5">The sequence shown here is derived from an EMBL/GenBank/DDBJ whole genome shotgun (WGS) entry which is preliminary data.</text>
</comment>
<evidence type="ECO:0000313" key="5">
    <source>
        <dbReference type="EMBL" id="CAG8630792.1"/>
    </source>
</evidence>
<dbReference type="PANTHER" id="PTHR10270">
    <property type="entry name" value="SOX TRANSCRIPTION FACTOR"/>
    <property type="match status" value="1"/>
</dbReference>
<dbReference type="PROSITE" id="PS50118">
    <property type="entry name" value="HMG_BOX_2"/>
    <property type="match status" value="1"/>
</dbReference>
<organism evidence="5 6">
    <name type="scientific">Paraglomus occultum</name>
    <dbReference type="NCBI Taxonomy" id="144539"/>
    <lineage>
        <taxon>Eukaryota</taxon>
        <taxon>Fungi</taxon>
        <taxon>Fungi incertae sedis</taxon>
        <taxon>Mucoromycota</taxon>
        <taxon>Glomeromycotina</taxon>
        <taxon>Glomeromycetes</taxon>
        <taxon>Paraglomerales</taxon>
        <taxon>Paraglomeraceae</taxon>
        <taxon>Paraglomus</taxon>
    </lineage>
</organism>
<sequence length="249" mass="29027">MSTCNALTTAVSNVGFSNDQFLHNNSLSQITCYTSCLTQSELSLLTAPPYVLTLSVDTLLNPIPKQRRTRFKQDLPPRPQNSWVLFRKDFECQLRAQHPDVMYTLHEISAIAGVQWKNQPTAVKQYFRVLSKLALHRHNIMYPDYTYRPRKSKRARRPRRSKALFKNLNQDTFMDHSSSSSNDNEPDVEQYTDLQLETNEGLYIRDISGDFYINDNVPTDTWFENDAGLYCTYFIQQNISIDFHPYYSI</sequence>
<keyword evidence="3" id="KW-0539">Nucleus</keyword>
<dbReference type="SUPFAM" id="SSF47095">
    <property type="entry name" value="HMG-box"/>
    <property type="match status" value="1"/>
</dbReference>
<keyword evidence="1 3" id="KW-0238">DNA-binding</keyword>
<evidence type="ECO:0000256" key="3">
    <source>
        <dbReference type="PROSITE-ProRule" id="PRU00267"/>
    </source>
</evidence>
<dbReference type="InterPro" id="IPR036910">
    <property type="entry name" value="HMG_box_dom_sf"/>
</dbReference>
<evidence type="ECO:0000256" key="1">
    <source>
        <dbReference type="ARBA" id="ARBA00023125"/>
    </source>
</evidence>
<dbReference type="InterPro" id="IPR009071">
    <property type="entry name" value="HMG_box_dom"/>
</dbReference>
<feature type="domain" description="HMG box" evidence="4">
    <location>
        <begin position="76"/>
        <end position="146"/>
    </location>
</feature>
<dbReference type="GO" id="GO:0030154">
    <property type="term" value="P:cell differentiation"/>
    <property type="evidence" value="ECO:0007669"/>
    <property type="project" value="TreeGrafter"/>
</dbReference>
<dbReference type="PANTHER" id="PTHR10270:SF161">
    <property type="entry name" value="SEX-DETERMINING REGION Y PROTEIN"/>
    <property type="match status" value="1"/>
</dbReference>
<dbReference type="SMART" id="SM00398">
    <property type="entry name" value="HMG"/>
    <property type="match status" value="1"/>
</dbReference>
<feature type="DNA-binding region" description="HMG box" evidence="3">
    <location>
        <begin position="76"/>
        <end position="146"/>
    </location>
</feature>
<keyword evidence="2" id="KW-0804">Transcription</keyword>